<dbReference type="SUPFAM" id="SSF54616">
    <property type="entry name" value="DNA-binding domain of Mlu1-box binding protein MBP1"/>
    <property type="match status" value="1"/>
</dbReference>
<dbReference type="InterPro" id="IPR017880">
    <property type="entry name" value="KilA_N"/>
</dbReference>
<dbReference type="SMART" id="SM01252">
    <property type="entry name" value="KilA-N"/>
    <property type="match status" value="1"/>
</dbReference>
<keyword evidence="3" id="KW-1185">Reference proteome</keyword>
<dbReference type="Proteomes" id="UP001180616">
    <property type="component" value="Chromosome"/>
</dbReference>
<organism evidence="2 3">
    <name type="scientific">Nitratidesulfovibrio liaohensis</name>
    <dbReference type="NCBI Taxonomy" id="2604158"/>
    <lineage>
        <taxon>Bacteria</taxon>
        <taxon>Pseudomonadati</taxon>
        <taxon>Thermodesulfobacteriota</taxon>
        <taxon>Desulfovibrionia</taxon>
        <taxon>Desulfovibrionales</taxon>
        <taxon>Desulfovibrionaceae</taxon>
        <taxon>Nitratidesulfovibrio</taxon>
    </lineage>
</organism>
<evidence type="ECO:0000259" key="1">
    <source>
        <dbReference type="PROSITE" id="PS51301"/>
    </source>
</evidence>
<dbReference type="PROSITE" id="PS51301">
    <property type="entry name" value="KILA_N"/>
    <property type="match status" value="1"/>
</dbReference>
<dbReference type="Pfam" id="PF04383">
    <property type="entry name" value="KilA-N"/>
    <property type="match status" value="1"/>
</dbReference>
<proteinExistence type="predicted"/>
<dbReference type="InterPro" id="IPR018004">
    <property type="entry name" value="KilA/APSES_HTH"/>
</dbReference>
<feature type="domain" description="KilA-N" evidence="1">
    <location>
        <begin position="3"/>
        <end position="104"/>
    </location>
</feature>
<evidence type="ECO:0000313" key="3">
    <source>
        <dbReference type="Proteomes" id="UP001180616"/>
    </source>
</evidence>
<dbReference type="RefSeq" id="WP_309541232.1">
    <property type="nucleotide sequence ID" value="NZ_CP133659.1"/>
</dbReference>
<dbReference type="InterPro" id="IPR036887">
    <property type="entry name" value="HTH_APSES_sf"/>
</dbReference>
<reference evidence="2" key="1">
    <citation type="submission" date="2023-09" db="EMBL/GenBank/DDBJ databases">
        <authorList>
            <consortium name="CW5 consortium"/>
            <person name="Lu C.-W."/>
        </authorList>
    </citation>
    <scope>NUCLEOTIDE SEQUENCE</scope>
    <source>
        <strain evidence="2">KPS</strain>
    </source>
</reference>
<sequence length="112" mass="12634">MPTCTPALVINDTAIRFTDDKLVNLTDFWKAGSGDRAKQPQKWLRTDAAQAFIAELGKATDVSLLKITRGRFGGTFAHWQIALAYAKYLSPEFHIHCNNIIRRFVEEELPAL</sequence>
<accession>A0ABY9R096</accession>
<gene>
    <name evidence="2" type="ORF">KPS_003310</name>
</gene>
<name>A0ABY9R096_9BACT</name>
<protein>
    <submittedName>
        <fullName evidence="2">KilA-N domain-containing protein</fullName>
    </submittedName>
</protein>
<dbReference type="EMBL" id="CP133659">
    <property type="protein sequence ID" value="WMW65201.1"/>
    <property type="molecule type" value="Genomic_DNA"/>
</dbReference>
<evidence type="ECO:0000313" key="2">
    <source>
        <dbReference type="EMBL" id="WMW65201.1"/>
    </source>
</evidence>